<dbReference type="Proteomes" id="UP000237105">
    <property type="component" value="Unassembled WGS sequence"/>
</dbReference>
<evidence type="ECO:0000313" key="2">
    <source>
        <dbReference type="Proteomes" id="UP000237105"/>
    </source>
</evidence>
<evidence type="ECO:0000313" key="1">
    <source>
        <dbReference type="EMBL" id="PON36530.1"/>
    </source>
</evidence>
<organism evidence="1 2">
    <name type="scientific">Parasponia andersonii</name>
    <name type="common">Sponia andersonii</name>
    <dbReference type="NCBI Taxonomy" id="3476"/>
    <lineage>
        <taxon>Eukaryota</taxon>
        <taxon>Viridiplantae</taxon>
        <taxon>Streptophyta</taxon>
        <taxon>Embryophyta</taxon>
        <taxon>Tracheophyta</taxon>
        <taxon>Spermatophyta</taxon>
        <taxon>Magnoliopsida</taxon>
        <taxon>eudicotyledons</taxon>
        <taxon>Gunneridae</taxon>
        <taxon>Pentapetalae</taxon>
        <taxon>rosids</taxon>
        <taxon>fabids</taxon>
        <taxon>Rosales</taxon>
        <taxon>Cannabaceae</taxon>
        <taxon>Parasponia</taxon>
    </lineage>
</organism>
<accession>A0A2P5AJ08</accession>
<reference evidence="2" key="1">
    <citation type="submission" date="2016-06" db="EMBL/GenBank/DDBJ databases">
        <title>Parallel loss of symbiosis genes in relatives of nitrogen-fixing non-legume Parasponia.</title>
        <authorList>
            <person name="Van Velzen R."/>
            <person name="Holmer R."/>
            <person name="Bu F."/>
            <person name="Rutten L."/>
            <person name="Van Zeijl A."/>
            <person name="Liu W."/>
            <person name="Santuari L."/>
            <person name="Cao Q."/>
            <person name="Sharma T."/>
            <person name="Shen D."/>
            <person name="Roswanjaya Y."/>
            <person name="Wardhani T."/>
            <person name="Kalhor M.S."/>
            <person name="Jansen J."/>
            <person name="Van den Hoogen J."/>
            <person name="Gungor B."/>
            <person name="Hartog M."/>
            <person name="Hontelez J."/>
            <person name="Verver J."/>
            <person name="Yang W.-C."/>
            <person name="Schijlen E."/>
            <person name="Repin R."/>
            <person name="Schilthuizen M."/>
            <person name="Schranz E."/>
            <person name="Heidstra R."/>
            <person name="Miyata K."/>
            <person name="Fedorova E."/>
            <person name="Kohlen W."/>
            <person name="Bisseling T."/>
            <person name="Smit S."/>
            <person name="Geurts R."/>
        </authorList>
    </citation>
    <scope>NUCLEOTIDE SEQUENCE [LARGE SCALE GENOMIC DNA]</scope>
    <source>
        <strain evidence="2">cv. WU1-14</strain>
    </source>
</reference>
<name>A0A2P5AJ08_PARAD</name>
<protein>
    <submittedName>
        <fullName evidence="1">Uncharacterized protein</fullName>
    </submittedName>
</protein>
<keyword evidence="2" id="KW-1185">Reference proteome</keyword>
<comment type="caution">
    <text evidence="1">The sequence shown here is derived from an EMBL/GenBank/DDBJ whole genome shotgun (WGS) entry which is preliminary data.</text>
</comment>
<dbReference type="AlphaFoldDB" id="A0A2P5AJ08"/>
<feature type="non-terminal residue" evidence="1">
    <location>
        <position position="1"/>
    </location>
</feature>
<dbReference type="EMBL" id="JXTB01000565">
    <property type="protein sequence ID" value="PON36530.1"/>
    <property type="molecule type" value="Genomic_DNA"/>
</dbReference>
<gene>
    <name evidence="1" type="ORF">PanWU01x14_327530</name>
</gene>
<sequence>NIFESKEFAKIKKTTVISGLIQFL</sequence>
<proteinExistence type="predicted"/>